<keyword evidence="2" id="KW-0614">Plasmid</keyword>
<feature type="region of interest" description="Disordered" evidence="1">
    <location>
        <begin position="1"/>
        <end position="31"/>
    </location>
</feature>
<organism evidence="2 3">
    <name type="scientific">Persicobacter psychrovividus</name>
    <dbReference type="NCBI Taxonomy" id="387638"/>
    <lineage>
        <taxon>Bacteria</taxon>
        <taxon>Pseudomonadati</taxon>
        <taxon>Bacteroidota</taxon>
        <taxon>Cytophagia</taxon>
        <taxon>Cytophagales</taxon>
        <taxon>Persicobacteraceae</taxon>
        <taxon>Persicobacter</taxon>
    </lineage>
</organism>
<geneLocation type="plasmid" evidence="2 3">
    <name>pPP3</name>
</geneLocation>
<sequence length="31" mass="3465">MSINLEGISGNRPKNGQFDNHPPEALLCRKK</sequence>
<evidence type="ECO:0000256" key="1">
    <source>
        <dbReference type="SAM" id="MobiDB-lite"/>
    </source>
</evidence>
<protein>
    <submittedName>
        <fullName evidence="2">Uncharacterized protein</fullName>
    </submittedName>
</protein>
<name>A0ABN6LG47_9BACT</name>
<reference evidence="2 3" key="1">
    <citation type="submission" date="2021-12" db="EMBL/GenBank/DDBJ databases">
        <title>Genome sequencing of bacteria with rrn-lacking chromosome and rrn-plasmid.</title>
        <authorList>
            <person name="Anda M."/>
            <person name="Iwasaki W."/>
        </authorList>
    </citation>
    <scope>NUCLEOTIDE SEQUENCE [LARGE SCALE GENOMIC DNA]</scope>
    <source>
        <strain evidence="2 3">NBRC 101262</strain>
        <plasmid evidence="2 3">pPP3</plasmid>
    </source>
</reference>
<proteinExistence type="predicted"/>
<evidence type="ECO:0000313" key="2">
    <source>
        <dbReference type="EMBL" id="BDD01809.1"/>
    </source>
</evidence>
<dbReference type="EMBL" id="AP025295">
    <property type="protein sequence ID" value="BDD01809.1"/>
    <property type="molecule type" value="Genomic_DNA"/>
</dbReference>
<accession>A0ABN6LG47</accession>
<keyword evidence="3" id="KW-1185">Reference proteome</keyword>
<evidence type="ECO:0000313" key="3">
    <source>
        <dbReference type="Proteomes" id="UP001354989"/>
    </source>
</evidence>
<dbReference type="Proteomes" id="UP001354989">
    <property type="component" value="Plasmid pPP3"/>
</dbReference>
<gene>
    <name evidence="2" type="ORF">PEPS_40890</name>
</gene>